<gene>
    <name evidence="1" type="ORF">LKD47_10065</name>
</gene>
<dbReference type="AlphaFoldDB" id="A0AAW4WH62"/>
<name>A0AAW4WH62_9FIRM</name>
<dbReference type="RefSeq" id="WP_227710373.1">
    <property type="nucleotide sequence ID" value="NZ_JAJEQW010000010.1"/>
</dbReference>
<comment type="caution">
    <text evidence="1">The sequence shown here is derived from an EMBL/GenBank/DDBJ whole genome shotgun (WGS) entry which is preliminary data.</text>
</comment>
<protein>
    <submittedName>
        <fullName evidence="1">DUF2190 family protein</fullName>
    </submittedName>
</protein>
<reference evidence="1" key="1">
    <citation type="submission" date="2021-10" db="EMBL/GenBank/DDBJ databases">
        <title>Anaerobic single-cell dispensing facilitates the cultivation of human gut bacteria.</title>
        <authorList>
            <person name="Afrizal A."/>
        </authorList>
    </citation>
    <scope>NUCLEOTIDE SEQUENCE</scope>
    <source>
        <strain evidence="1">CLA-AA-H204</strain>
    </source>
</reference>
<sequence>MATYFGTSINESPTIVLPAKEKIEGAQGIALAISDGQLTKPTAGANVIGLSLFTNDETVEAGDYITVQVKDIGKWVAGEEIAVGDELTANADGKAVKAAEGNFITAVALSKATAAGDVIKIQIVKAGYKPAAK</sequence>
<proteinExistence type="predicted"/>
<dbReference type="EMBL" id="JAJEQW010000010">
    <property type="protein sequence ID" value="MCC2242641.1"/>
    <property type="molecule type" value="Genomic_DNA"/>
</dbReference>
<dbReference type="InterPro" id="IPR011231">
    <property type="entry name" value="Phage_VT1-Sakai_H0018"/>
</dbReference>
<evidence type="ECO:0000313" key="1">
    <source>
        <dbReference type="EMBL" id="MCC2242641.1"/>
    </source>
</evidence>
<dbReference type="Proteomes" id="UP001198893">
    <property type="component" value="Unassembled WGS sequence"/>
</dbReference>
<accession>A0AAW4WH62</accession>
<evidence type="ECO:0000313" key="2">
    <source>
        <dbReference type="Proteomes" id="UP001198893"/>
    </source>
</evidence>
<dbReference type="Pfam" id="PF09956">
    <property type="entry name" value="Phage_cement_2"/>
    <property type="match status" value="1"/>
</dbReference>
<organism evidence="1 2">
    <name type="scientific">Roseburia amylophila</name>
    <dbReference type="NCBI Taxonomy" id="2981794"/>
    <lineage>
        <taxon>Bacteria</taxon>
        <taxon>Bacillati</taxon>
        <taxon>Bacillota</taxon>
        <taxon>Clostridia</taxon>
        <taxon>Lachnospirales</taxon>
        <taxon>Lachnospiraceae</taxon>
        <taxon>Roseburia</taxon>
    </lineage>
</organism>